<dbReference type="Proteomes" id="UP001281761">
    <property type="component" value="Unassembled WGS sequence"/>
</dbReference>
<reference evidence="2 3" key="1">
    <citation type="journal article" date="2022" name="bioRxiv">
        <title>Genomics of Preaxostyla Flagellates Illuminates Evolutionary Transitions and the Path Towards Mitochondrial Loss.</title>
        <authorList>
            <person name="Novak L.V.F."/>
            <person name="Treitli S.C."/>
            <person name="Pyrih J."/>
            <person name="Halakuc P."/>
            <person name="Pipaliya S.V."/>
            <person name="Vacek V."/>
            <person name="Brzon O."/>
            <person name="Soukal P."/>
            <person name="Eme L."/>
            <person name="Dacks J.B."/>
            <person name="Karnkowska A."/>
            <person name="Elias M."/>
            <person name="Hampl V."/>
        </authorList>
    </citation>
    <scope>NUCLEOTIDE SEQUENCE [LARGE SCALE GENOMIC DNA]</scope>
    <source>
        <strain evidence="2">NAU3</strain>
        <tissue evidence="2">Gut</tissue>
    </source>
</reference>
<accession>A0ABQ9Y0I4</accession>
<keyword evidence="3" id="KW-1185">Reference proteome</keyword>
<gene>
    <name evidence="2" type="ORF">BLNAU_7834</name>
</gene>
<organism evidence="2 3">
    <name type="scientific">Blattamonas nauphoetae</name>
    <dbReference type="NCBI Taxonomy" id="2049346"/>
    <lineage>
        <taxon>Eukaryota</taxon>
        <taxon>Metamonada</taxon>
        <taxon>Preaxostyla</taxon>
        <taxon>Oxymonadida</taxon>
        <taxon>Blattamonas</taxon>
    </lineage>
</organism>
<feature type="region of interest" description="Disordered" evidence="1">
    <location>
        <begin position="262"/>
        <end position="308"/>
    </location>
</feature>
<sequence length="403" mass="45215">MSFFRSLPSQDFTEYIKQCPLHSIALQETKFELSFKGRHVFWTGLCSSLDKTEAMFIVPVFPLSKTPNVRLIIPGRTSKKIDPFTVGSSSWFFGRLESFDIATGIVTVVLEHRQQNLKHSFISLQKLYENIGPRFTVMEERLFNVFWKTVSFSVIGVASPCVSIPQLPDDAIACFDFSVVEPFHDNENDPVRLEVAKGSERTLFQVNDSVGKHLEILVQPKDNSGSYHIFRLVGILRCLPTSYTPPVVIDVEPYEQSTADEPLDLHGYHNVSPASSHHLSPDPIPLMDSTQPRSISPSPSPVPSISSQSSIYSPIESLSIVEQHKAGFLCNLTGKVMTHVSFLPSHPKVYYEFDDLADFIKRHGVSPLTFNSIALADIRENVEQQKLISLYYQSHPLSGPETS</sequence>
<comment type="caution">
    <text evidence="2">The sequence shown here is derived from an EMBL/GenBank/DDBJ whole genome shotgun (WGS) entry which is preliminary data.</text>
</comment>
<evidence type="ECO:0000313" key="2">
    <source>
        <dbReference type="EMBL" id="KAK2957240.1"/>
    </source>
</evidence>
<dbReference type="EMBL" id="JARBJD010000048">
    <property type="protein sequence ID" value="KAK2957240.1"/>
    <property type="molecule type" value="Genomic_DNA"/>
</dbReference>
<protein>
    <submittedName>
        <fullName evidence="2">Uncharacterized protein</fullName>
    </submittedName>
</protein>
<proteinExistence type="predicted"/>
<evidence type="ECO:0000256" key="1">
    <source>
        <dbReference type="SAM" id="MobiDB-lite"/>
    </source>
</evidence>
<name>A0ABQ9Y0I4_9EUKA</name>
<evidence type="ECO:0000313" key="3">
    <source>
        <dbReference type="Proteomes" id="UP001281761"/>
    </source>
</evidence>